<keyword evidence="1" id="KW-0808">Transferase</keyword>
<evidence type="ECO:0000313" key="5">
    <source>
        <dbReference type="Proteomes" id="UP001169760"/>
    </source>
</evidence>
<dbReference type="SUPFAM" id="SSF55729">
    <property type="entry name" value="Acyl-CoA N-acyltransferases (Nat)"/>
    <property type="match status" value="1"/>
</dbReference>
<dbReference type="Pfam" id="PF00583">
    <property type="entry name" value="Acetyltransf_1"/>
    <property type="match status" value="1"/>
</dbReference>
<dbReference type="InterPro" id="IPR016181">
    <property type="entry name" value="Acyl_CoA_acyltransferase"/>
</dbReference>
<sequence>MQTHNAVDTPNALLLEEANLHNLKTLWHAYGSKLVHTQNGLTLWQNTGWPHRAWFDRNEPHPSPNTPRNSNGELIAAIQQLPKGTVLPLYPHLLHISPVAAALAKCTFNGPAFMQQAMVLALENFKPNTKGYPRELSFKTVTTQPSLNAWCAVASAAFGYKVATANAQLLLKQPNALLILAYKNSVPVATALVLLTGHTAGIHQVGVLPTQQGQGWAKAIMQFVLSYAVQQKARHVVLQASAAGEPLYKRLGFNSQFLIKNTVLS</sequence>
<dbReference type="EMBL" id="JAUOPB010000006">
    <property type="protein sequence ID" value="MDO6422658.1"/>
    <property type="molecule type" value="Genomic_DNA"/>
</dbReference>
<feature type="domain" description="N-acetyltransferase" evidence="3">
    <location>
        <begin position="136"/>
        <end position="265"/>
    </location>
</feature>
<evidence type="ECO:0000259" key="3">
    <source>
        <dbReference type="PROSITE" id="PS51186"/>
    </source>
</evidence>
<dbReference type="CDD" id="cd04301">
    <property type="entry name" value="NAT_SF"/>
    <property type="match status" value="1"/>
</dbReference>
<evidence type="ECO:0000256" key="1">
    <source>
        <dbReference type="ARBA" id="ARBA00022679"/>
    </source>
</evidence>
<protein>
    <submittedName>
        <fullName evidence="4">GNAT family N-acetyltransferase</fullName>
    </submittedName>
</protein>
<name>A0AAW7X4T2_9GAMM</name>
<dbReference type="GO" id="GO:0016747">
    <property type="term" value="F:acyltransferase activity, transferring groups other than amino-acyl groups"/>
    <property type="evidence" value="ECO:0007669"/>
    <property type="project" value="InterPro"/>
</dbReference>
<dbReference type="RefSeq" id="WP_303492594.1">
    <property type="nucleotide sequence ID" value="NZ_JAUOPB010000006.1"/>
</dbReference>
<gene>
    <name evidence="4" type="ORF">Q4521_09250</name>
</gene>
<dbReference type="Gene3D" id="3.40.630.30">
    <property type="match status" value="1"/>
</dbReference>
<proteinExistence type="predicted"/>
<comment type="caution">
    <text evidence="4">The sequence shown here is derived from an EMBL/GenBank/DDBJ whole genome shotgun (WGS) entry which is preliminary data.</text>
</comment>
<reference evidence="4" key="1">
    <citation type="submission" date="2023-07" db="EMBL/GenBank/DDBJ databases">
        <title>Genome content predicts the carbon catabolic preferences of heterotrophic bacteria.</title>
        <authorList>
            <person name="Gralka M."/>
        </authorList>
    </citation>
    <scope>NUCLEOTIDE SEQUENCE</scope>
    <source>
        <strain evidence="4">I3M17_2</strain>
    </source>
</reference>
<dbReference type="AlphaFoldDB" id="A0AAW7X4T2"/>
<dbReference type="PROSITE" id="PS51186">
    <property type="entry name" value="GNAT"/>
    <property type="match status" value="1"/>
</dbReference>
<keyword evidence="2" id="KW-0012">Acyltransferase</keyword>
<evidence type="ECO:0000256" key="2">
    <source>
        <dbReference type="ARBA" id="ARBA00023315"/>
    </source>
</evidence>
<dbReference type="Proteomes" id="UP001169760">
    <property type="component" value="Unassembled WGS sequence"/>
</dbReference>
<accession>A0AAW7X4T2</accession>
<dbReference type="InterPro" id="IPR050832">
    <property type="entry name" value="Bact_Acetyltransf"/>
</dbReference>
<dbReference type="PANTHER" id="PTHR43877">
    <property type="entry name" value="AMINOALKYLPHOSPHONATE N-ACETYLTRANSFERASE-RELATED-RELATED"/>
    <property type="match status" value="1"/>
</dbReference>
<dbReference type="InterPro" id="IPR000182">
    <property type="entry name" value="GNAT_dom"/>
</dbReference>
<organism evidence="4 5">
    <name type="scientific">Saccharophagus degradans</name>
    <dbReference type="NCBI Taxonomy" id="86304"/>
    <lineage>
        <taxon>Bacteria</taxon>
        <taxon>Pseudomonadati</taxon>
        <taxon>Pseudomonadota</taxon>
        <taxon>Gammaproteobacteria</taxon>
        <taxon>Cellvibrionales</taxon>
        <taxon>Cellvibrionaceae</taxon>
        <taxon>Saccharophagus</taxon>
    </lineage>
</organism>
<evidence type="ECO:0000313" key="4">
    <source>
        <dbReference type="EMBL" id="MDO6422658.1"/>
    </source>
</evidence>